<dbReference type="EMBL" id="FQZU01000019">
    <property type="protein sequence ID" value="SHK16953.1"/>
    <property type="molecule type" value="Genomic_DNA"/>
</dbReference>
<dbReference type="PANTHER" id="PTHR32071">
    <property type="entry name" value="TRANSCRIPTIONAL REGULATORY PROTEIN"/>
    <property type="match status" value="1"/>
</dbReference>
<name>A0A1M6QA40_9BACT</name>
<keyword evidence="2" id="KW-0067">ATP-binding</keyword>
<protein>
    <submittedName>
        <fullName evidence="4">Sigma-54 interaction domain-containing protein</fullName>
    </submittedName>
</protein>
<dbReference type="InterPro" id="IPR027417">
    <property type="entry name" value="P-loop_NTPase"/>
</dbReference>
<accession>A0A1M6QA40</accession>
<dbReference type="PROSITE" id="PS50045">
    <property type="entry name" value="SIGMA54_INTERACT_4"/>
    <property type="match status" value="1"/>
</dbReference>
<dbReference type="GO" id="GO:0005524">
    <property type="term" value="F:ATP binding"/>
    <property type="evidence" value="ECO:0007669"/>
    <property type="project" value="UniProtKB-KW"/>
</dbReference>
<feature type="domain" description="Sigma-54 factor interaction" evidence="3">
    <location>
        <begin position="165"/>
        <end position="308"/>
    </location>
</feature>
<reference evidence="5" key="1">
    <citation type="submission" date="2016-11" db="EMBL/GenBank/DDBJ databases">
        <authorList>
            <person name="Varghese N."/>
            <person name="Submissions S."/>
        </authorList>
    </citation>
    <scope>NUCLEOTIDE SEQUENCE [LARGE SCALE GENOMIC DNA]</scope>
    <source>
        <strain evidence="5">DSM 16219</strain>
    </source>
</reference>
<sequence>MGKVGLKLSDQHLTRYVELILDSGNIDWVHLEDQYKAPTGETIDDVDVLIYDPHFKFQKTEDPYKSKVSWFPLSEVRSFTKGFSEIQRDVPIIIASDYFDKKAAKEAQEIGAIDYIYLKAPFPDDPSNQFEAQRLLGEVQFILADDNEPLFDIPFYQSVFSKFKFYSEDGWTQDLCRRIVLASRRDDIVLLSGNSIEIAKSVARAIYHLSIRRRRSKRIVHYKEINLGGTRENNSIDETLFGVENADGTLGKVGVFEKHPGGTVLLTRLDKLSGSDWGTWDTLMRFIEEGDFYRINGKELIKPDCRLIVWSPEPIAELSIWNAIEISLGRQGDEGLASQDQGMEIQDERKKAIVSKAASENRAKGWEKHNEGKQKAIKIAEERWKNGDKTLHHEMAVELCKQLQPEYPKLTKDIIRKALKETAKKYNRLFGVKGVKK</sequence>
<evidence type="ECO:0000259" key="3">
    <source>
        <dbReference type="PROSITE" id="PS50045"/>
    </source>
</evidence>
<dbReference type="InterPro" id="IPR002078">
    <property type="entry name" value="Sigma_54_int"/>
</dbReference>
<evidence type="ECO:0000313" key="4">
    <source>
        <dbReference type="EMBL" id="SHK16953.1"/>
    </source>
</evidence>
<dbReference type="Proteomes" id="UP000183994">
    <property type="component" value="Unassembled WGS sequence"/>
</dbReference>
<evidence type="ECO:0000256" key="1">
    <source>
        <dbReference type="ARBA" id="ARBA00022741"/>
    </source>
</evidence>
<dbReference type="STRING" id="1121393.SAMN02745216_03008"/>
<dbReference type="Gene3D" id="3.40.50.300">
    <property type="entry name" value="P-loop containing nucleotide triphosphate hydrolases"/>
    <property type="match status" value="1"/>
</dbReference>
<dbReference type="GO" id="GO:0006355">
    <property type="term" value="P:regulation of DNA-templated transcription"/>
    <property type="evidence" value="ECO:0007669"/>
    <property type="project" value="InterPro"/>
</dbReference>
<keyword evidence="1" id="KW-0547">Nucleotide-binding</keyword>
<evidence type="ECO:0000256" key="2">
    <source>
        <dbReference type="ARBA" id="ARBA00022840"/>
    </source>
</evidence>
<gene>
    <name evidence="4" type="ORF">SAMN02745216_03008</name>
</gene>
<keyword evidence="5" id="KW-1185">Reference proteome</keyword>
<evidence type="ECO:0000313" key="5">
    <source>
        <dbReference type="Proteomes" id="UP000183994"/>
    </source>
</evidence>
<dbReference type="Pfam" id="PF00158">
    <property type="entry name" value="Sigma54_activat"/>
    <property type="match status" value="1"/>
</dbReference>
<proteinExistence type="predicted"/>
<organism evidence="4 5">
    <name type="scientific">Desulfatibacillum alkenivorans DSM 16219</name>
    <dbReference type="NCBI Taxonomy" id="1121393"/>
    <lineage>
        <taxon>Bacteria</taxon>
        <taxon>Pseudomonadati</taxon>
        <taxon>Thermodesulfobacteriota</taxon>
        <taxon>Desulfobacteria</taxon>
        <taxon>Desulfobacterales</taxon>
        <taxon>Desulfatibacillaceae</taxon>
        <taxon>Desulfatibacillum</taxon>
    </lineage>
</organism>
<dbReference type="RefSeq" id="WP_073477043.1">
    <property type="nucleotide sequence ID" value="NZ_FQZU01000019.1"/>
</dbReference>
<dbReference type="AlphaFoldDB" id="A0A1M6QA40"/>